<sequence>MVCGLYPRRCRLQAVCIKVTDYLENVVFRPLPLESNKVGSNGNSLQHRFPFNYEEKERIPRHVKQQTDPNSNVIIGLKKKSSQTLKWGNNPLHMRLNGIRNFQGRVIAEEDEPAGCPRSTIADQDKSKIRDMSGFLLASVVGLLINTTTLNEVLLKGNTFYLRRRGLGKNVKSPKRTSKAIVPELLPAIAAPNAQVYKTFWYSEPFELNRREPISRFKSGIKHFATHVRKKRSTVLKDSEIFPTMNQQFRNAELVHKHMTRSVSSRGYGAHILKGSQGTRTTRCLVSYCLNFYSTPKSRLPRPLPQMSLRASWKFPEGLIPETSRLVLVDIVCRLSVNPGRIIESCHSLIFQVYVGSEFCQ</sequence>
<dbReference type="AlphaFoldDB" id="A0A8X6VL66"/>
<dbReference type="EMBL" id="BMAU01021305">
    <property type="protein sequence ID" value="GFY11439.1"/>
    <property type="molecule type" value="Genomic_DNA"/>
</dbReference>
<gene>
    <name evidence="1" type="ORF">TNCV_3182781</name>
</gene>
<evidence type="ECO:0000313" key="2">
    <source>
        <dbReference type="Proteomes" id="UP000887159"/>
    </source>
</evidence>
<keyword evidence="2" id="KW-1185">Reference proteome</keyword>
<reference evidence="1" key="1">
    <citation type="submission" date="2020-08" db="EMBL/GenBank/DDBJ databases">
        <title>Multicomponent nature underlies the extraordinary mechanical properties of spider dragline silk.</title>
        <authorList>
            <person name="Kono N."/>
            <person name="Nakamura H."/>
            <person name="Mori M."/>
            <person name="Yoshida Y."/>
            <person name="Ohtoshi R."/>
            <person name="Malay A.D."/>
            <person name="Moran D.A.P."/>
            <person name="Tomita M."/>
            <person name="Numata K."/>
            <person name="Arakawa K."/>
        </authorList>
    </citation>
    <scope>NUCLEOTIDE SEQUENCE</scope>
</reference>
<name>A0A8X6VL66_TRICX</name>
<evidence type="ECO:0000313" key="1">
    <source>
        <dbReference type="EMBL" id="GFY11439.1"/>
    </source>
</evidence>
<dbReference type="Proteomes" id="UP000887159">
    <property type="component" value="Unassembled WGS sequence"/>
</dbReference>
<organism evidence="1 2">
    <name type="scientific">Trichonephila clavipes</name>
    <name type="common">Golden silk orbweaver</name>
    <name type="synonym">Nephila clavipes</name>
    <dbReference type="NCBI Taxonomy" id="2585209"/>
    <lineage>
        <taxon>Eukaryota</taxon>
        <taxon>Metazoa</taxon>
        <taxon>Ecdysozoa</taxon>
        <taxon>Arthropoda</taxon>
        <taxon>Chelicerata</taxon>
        <taxon>Arachnida</taxon>
        <taxon>Araneae</taxon>
        <taxon>Araneomorphae</taxon>
        <taxon>Entelegynae</taxon>
        <taxon>Araneoidea</taxon>
        <taxon>Nephilidae</taxon>
        <taxon>Trichonephila</taxon>
    </lineage>
</organism>
<proteinExistence type="predicted"/>
<comment type="caution">
    <text evidence="1">The sequence shown here is derived from an EMBL/GenBank/DDBJ whole genome shotgun (WGS) entry which is preliminary data.</text>
</comment>
<accession>A0A8X6VL66</accession>
<protein>
    <submittedName>
        <fullName evidence="1">Uncharacterized protein</fullName>
    </submittedName>
</protein>